<sequence length="664" mass="75272">MGLGLRGPTHCFRTYKCFKEELKLTFDPPQNEFRSRAEFLDLQQGKHDVHAYAQWAGYLVSNVVTDSMDEATKVSTFMKGLRDGPVKTYLFREYPSTLEAAITLAMQEEQKNKGSNVPCFRCGKWVTTHVSTEAPTVVVETLNVLTGACTGYQYEKMESENRILSDRERITSEAEEFIQLFAVSATESGDTLSAKTMKERFEHRDMLLDEIPVELPQDNGIQQEIDLVPGTKYCATPQWSLPREQVKAIDDIFESRRKAGQVRESKSPPSAPTFCTSIPRKDMIVDSMSKSTIYSALDLRDGFYKILVRESDILLTAVSTPSGMLWELLVMPQGLKNAPATFNRCKIRPLSQLLKKEAAWVSTAESQQAFDAVKPGFTDAPSLAVTDQDRPFHVVCDASDFAIGCSLMQLDREGRDQIVYYQLRQLKPADQNYLIHDKELLAMQYALAKFRVYLLGNTLFMVCTDHATLRTAVKSPPILQRIARWLSFFAENNFRVEYKPGRLNVVTDTLSRRPDDAVKTADSLLDEVKAAYANDADAKQLIEFLSAPSDKAHDNVERIVVPNHLDLRCRIMYEYHAVLIRKMVHLVAVTADVISVHTARLFVDMVFKHHNMSNDFVSDRDPRFTARFWQEVFTLLGTKFSMPIAAHPQADGQTERVNHVLEVC</sequence>
<accession>A0A225W9I6</accession>
<dbReference type="Gene3D" id="3.30.420.10">
    <property type="entry name" value="Ribonuclease H-like superfamily/Ribonuclease H"/>
    <property type="match status" value="1"/>
</dbReference>
<keyword evidence="6 8" id="KW-0695">RNA-directed DNA polymerase</keyword>
<keyword evidence="9" id="KW-1185">Reference proteome</keyword>
<dbReference type="InterPro" id="IPR005162">
    <property type="entry name" value="Retrotrans_gag_dom"/>
</dbReference>
<name>A0A225W9I6_9STRA</name>
<dbReference type="InterPro" id="IPR050951">
    <property type="entry name" value="Retrovirus_Pol_polyprotein"/>
</dbReference>
<dbReference type="PROSITE" id="PS50994">
    <property type="entry name" value="INTEGRASE"/>
    <property type="match status" value="1"/>
</dbReference>
<dbReference type="GO" id="GO:0003964">
    <property type="term" value="F:RNA-directed DNA polymerase activity"/>
    <property type="evidence" value="ECO:0007669"/>
    <property type="project" value="UniProtKB-KW"/>
</dbReference>
<dbReference type="PANTHER" id="PTHR37984:SF5">
    <property type="entry name" value="PROTEIN NYNRIN-LIKE"/>
    <property type="match status" value="1"/>
</dbReference>
<keyword evidence="1" id="KW-0808">Transferase</keyword>
<dbReference type="InterPro" id="IPR036397">
    <property type="entry name" value="RNaseH_sf"/>
</dbReference>
<dbReference type="Pfam" id="PF00078">
    <property type="entry name" value="RVT_1"/>
    <property type="match status" value="1"/>
</dbReference>
<keyword evidence="4" id="KW-0255">Endonuclease</keyword>
<dbReference type="GO" id="GO:0003676">
    <property type="term" value="F:nucleic acid binding"/>
    <property type="evidence" value="ECO:0007669"/>
    <property type="project" value="InterPro"/>
</dbReference>
<evidence type="ECO:0000256" key="6">
    <source>
        <dbReference type="ARBA" id="ARBA00022918"/>
    </source>
</evidence>
<dbReference type="CDD" id="cd09274">
    <property type="entry name" value="RNase_HI_RT_Ty3"/>
    <property type="match status" value="1"/>
</dbReference>
<dbReference type="GO" id="GO:0004519">
    <property type="term" value="F:endonuclease activity"/>
    <property type="evidence" value="ECO:0007669"/>
    <property type="project" value="UniProtKB-KW"/>
</dbReference>
<evidence type="ECO:0000256" key="2">
    <source>
        <dbReference type="ARBA" id="ARBA00022695"/>
    </source>
</evidence>
<evidence type="ECO:0000313" key="9">
    <source>
        <dbReference type="Proteomes" id="UP000198211"/>
    </source>
</evidence>
<dbReference type="InterPro" id="IPR012337">
    <property type="entry name" value="RNaseH-like_sf"/>
</dbReference>
<evidence type="ECO:0000313" key="8">
    <source>
        <dbReference type="EMBL" id="OWZ14064.1"/>
    </source>
</evidence>
<protein>
    <submittedName>
        <fullName evidence="8">Reverse transcriptase</fullName>
    </submittedName>
</protein>
<gene>
    <name evidence="8" type="ORF">PHMEG_00012509</name>
</gene>
<dbReference type="InterPro" id="IPR043502">
    <property type="entry name" value="DNA/RNA_pol_sf"/>
</dbReference>
<dbReference type="EMBL" id="NBNE01001426">
    <property type="protein sequence ID" value="OWZ14064.1"/>
    <property type="molecule type" value="Genomic_DNA"/>
</dbReference>
<feature type="domain" description="Integrase catalytic" evidence="7">
    <location>
        <begin position="544"/>
        <end position="664"/>
    </location>
</feature>
<evidence type="ECO:0000256" key="1">
    <source>
        <dbReference type="ARBA" id="ARBA00022679"/>
    </source>
</evidence>
<dbReference type="Gene3D" id="3.10.10.10">
    <property type="entry name" value="HIV Type 1 Reverse Transcriptase, subunit A, domain 1"/>
    <property type="match status" value="1"/>
</dbReference>
<keyword evidence="2" id="KW-0548">Nucleotidyltransferase</keyword>
<reference evidence="9" key="1">
    <citation type="submission" date="2017-03" db="EMBL/GenBank/DDBJ databases">
        <title>Phytopthora megakarya and P. palmivora, two closely related causual agents of cacao black pod achieved similar genome size and gene model numbers by different mechanisms.</title>
        <authorList>
            <person name="Ali S."/>
            <person name="Shao J."/>
            <person name="Larry D.J."/>
            <person name="Kronmiller B."/>
            <person name="Shen D."/>
            <person name="Strem M.D."/>
            <person name="Melnick R.L."/>
            <person name="Guiltinan M.J."/>
            <person name="Tyler B.M."/>
            <person name="Meinhardt L.W."/>
            <person name="Bailey B.A."/>
        </authorList>
    </citation>
    <scope>NUCLEOTIDE SEQUENCE [LARGE SCALE GENOMIC DNA]</scope>
    <source>
        <strain evidence="9">zdho120</strain>
    </source>
</reference>
<dbReference type="Pfam" id="PF03732">
    <property type="entry name" value="Retrotrans_gag"/>
    <property type="match status" value="1"/>
</dbReference>
<keyword evidence="3" id="KW-0540">Nuclease</keyword>
<proteinExistence type="predicted"/>
<dbReference type="STRING" id="4795.A0A225W9I6"/>
<dbReference type="OrthoDB" id="93064at2759"/>
<evidence type="ECO:0000256" key="3">
    <source>
        <dbReference type="ARBA" id="ARBA00022722"/>
    </source>
</evidence>
<dbReference type="SUPFAM" id="SSF53098">
    <property type="entry name" value="Ribonuclease H-like"/>
    <property type="match status" value="1"/>
</dbReference>
<dbReference type="InterPro" id="IPR000477">
    <property type="entry name" value="RT_dom"/>
</dbReference>
<dbReference type="InterPro" id="IPR001584">
    <property type="entry name" value="Integrase_cat-core"/>
</dbReference>
<dbReference type="GO" id="GO:0016787">
    <property type="term" value="F:hydrolase activity"/>
    <property type="evidence" value="ECO:0007669"/>
    <property type="project" value="UniProtKB-KW"/>
</dbReference>
<comment type="caution">
    <text evidence="8">The sequence shown here is derived from an EMBL/GenBank/DDBJ whole genome shotgun (WGS) entry which is preliminary data.</text>
</comment>
<dbReference type="GO" id="GO:0015074">
    <property type="term" value="P:DNA integration"/>
    <property type="evidence" value="ECO:0007669"/>
    <property type="project" value="InterPro"/>
</dbReference>
<evidence type="ECO:0000256" key="4">
    <source>
        <dbReference type="ARBA" id="ARBA00022759"/>
    </source>
</evidence>
<dbReference type="PANTHER" id="PTHR37984">
    <property type="entry name" value="PROTEIN CBG26694"/>
    <property type="match status" value="1"/>
</dbReference>
<organism evidence="8 9">
    <name type="scientific">Phytophthora megakarya</name>
    <dbReference type="NCBI Taxonomy" id="4795"/>
    <lineage>
        <taxon>Eukaryota</taxon>
        <taxon>Sar</taxon>
        <taxon>Stramenopiles</taxon>
        <taxon>Oomycota</taxon>
        <taxon>Peronosporomycetes</taxon>
        <taxon>Peronosporales</taxon>
        <taxon>Peronosporaceae</taxon>
        <taxon>Phytophthora</taxon>
    </lineage>
</organism>
<evidence type="ECO:0000256" key="5">
    <source>
        <dbReference type="ARBA" id="ARBA00022801"/>
    </source>
</evidence>
<dbReference type="AlphaFoldDB" id="A0A225W9I6"/>
<dbReference type="SUPFAM" id="SSF56672">
    <property type="entry name" value="DNA/RNA polymerases"/>
    <property type="match status" value="1"/>
</dbReference>
<dbReference type="InterPro" id="IPR041373">
    <property type="entry name" value="RT_RNaseH"/>
</dbReference>
<evidence type="ECO:0000259" key="7">
    <source>
        <dbReference type="PROSITE" id="PS50994"/>
    </source>
</evidence>
<dbReference type="Proteomes" id="UP000198211">
    <property type="component" value="Unassembled WGS sequence"/>
</dbReference>
<keyword evidence="5" id="KW-0378">Hydrolase</keyword>
<dbReference type="Pfam" id="PF17917">
    <property type="entry name" value="RT_RNaseH"/>
    <property type="match status" value="1"/>
</dbReference>